<dbReference type="Pfam" id="PF03633">
    <property type="entry name" value="Glyco_hydro_65C"/>
    <property type="match status" value="1"/>
</dbReference>
<dbReference type="RefSeq" id="WP_150448626.1">
    <property type="nucleotide sequence ID" value="NZ_VYSA01000002.1"/>
</dbReference>
<dbReference type="InterPro" id="IPR005194">
    <property type="entry name" value="Glyco_hydro_65_C"/>
</dbReference>
<evidence type="ECO:0000256" key="3">
    <source>
        <dbReference type="PIRSR" id="PIRSR036289-50"/>
    </source>
</evidence>
<evidence type="ECO:0000256" key="1">
    <source>
        <dbReference type="ARBA" id="ARBA00006768"/>
    </source>
</evidence>
<dbReference type="GO" id="GO:0016757">
    <property type="term" value="F:glycosyltransferase activity"/>
    <property type="evidence" value="ECO:0007669"/>
    <property type="project" value="UniProtKB-ARBA"/>
</dbReference>
<evidence type="ECO:0000256" key="2">
    <source>
        <dbReference type="ARBA" id="ARBA00023295"/>
    </source>
</evidence>
<dbReference type="GO" id="GO:0005975">
    <property type="term" value="P:carbohydrate metabolic process"/>
    <property type="evidence" value="ECO:0007669"/>
    <property type="project" value="InterPro"/>
</dbReference>
<evidence type="ECO:0000313" key="8">
    <source>
        <dbReference type="EMBL" id="KAA9107590.1"/>
    </source>
</evidence>
<dbReference type="GO" id="GO:0030246">
    <property type="term" value="F:carbohydrate binding"/>
    <property type="evidence" value="ECO:0007669"/>
    <property type="project" value="InterPro"/>
</dbReference>
<gene>
    <name evidence="8" type="ORF">F6B43_08975</name>
</gene>
<dbReference type="InterPro" id="IPR005195">
    <property type="entry name" value="Glyco_hydro_65_M"/>
</dbReference>
<dbReference type="Gene3D" id="1.50.10.10">
    <property type="match status" value="1"/>
</dbReference>
<organism evidence="8 9">
    <name type="scientific">Microbacterium rhizomatis</name>
    <dbReference type="NCBI Taxonomy" id="1631477"/>
    <lineage>
        <taxon>Bacteria</taxon>
        <taxon>Bacillati</taxon>
        <taxon>Actinomycetota</taxon>
        <taxon>Actinomycetes</taxon>
        <taxon>Micrococcales</taxon>
        <taxon>Microbacteriaceae</taxon>
        <taxon>Microbacterium</taxon>
    </lineage>
</organism>
<feature type="domain" description="Glycoside hydrolase family 65 N-terminal" evidence="7">
    <location>
        <begin position="16"/>
        <end position="283"/>
    </location>
</feature>
<reference evidence="9" key="1">
    <citation type="submission" date="2019-09" db="EMBL/GenBank/DDBJ databases">
        <title>Mumia zhuanghuii sp. nov. isolated from the intestinal contents of plateau pika (Ochotona curzoniae) in the Qinghai-Tibet plateau of China.</title>
        <authorList>
            <person name="Tian Z."/>
        </authorList>
    </citation>
    <scope>NUCLEOTIDE SEQUENCE [LARGE SCALE GENOMIC DNA]</scope>
    <source>
        <strain evidence="9">JCM 30598</strain>
    </source>
</reference>
<evidence type="ECO:0000256" key="4">
    <source>
        <dbReference type="PIRSR" id="PIRSR036289-51"/>
    </source>
</evidence>
<dbReference type="EMBL" id="VYSA01000002">
    <property type="protein sequence ID" value="KAA9107590.1"/>
    <property type="molecule type" value="Genomic_DNA"/>
</dbReference>
<evidence type="ECO:0000313" key="9">
    <source>
        <dbReference type="Proteomes" id="UP000325827"/>
    </source>
</evidence>
<feature type="domain" description="Glycoside hydrolase family 65 C-terminal" evidence="6">
    <location>
        <begin position="712"/>
        <end position="772"/>
    </location>
</feature>
<dbReference type="OrthoDB" id="9816160at2"/>
<dbReference type="InterPro" id="IPR008928">
    <property type="entry name" value="6-hairpin_glycosidase_sf"/>
</dbReference>
<feature type="binding site" evidence="4">
    <location>
        <begin position="615"/>
        <end position="616"/>
    </location>
    <ligand>
        <name>substrate</name>
    </ligand>
</feature>
<dbReference type="PIRSF" id="PIRSF036289">
    <property type="entry name" value="Glycosyl_hydrolase_malt_phosph"/>
    <property type="match status" value="1"/>
</dbReference>
<dbReference type="InterPro" id="IPR011013">
    <property type="entry name" value="Gal_mutarotase_sf_dom"/>
</dbReference>
<evidence type="ECO:0000259" key="5">
    <source>
        <dbReference type="Pfam" id="PF03632"/>
    </source>
</evidence>
<keyword evidence="8" id="KW-0378">Hydrolase</keyword>
<keyword evidence="9" id="KW-1185">Reference proteome</keyword>
<dbReference type="SUPFAM" id="SSF74650">
    <property type="entry name" value="Galactose mutarotase-like"/>
    <property type="match status" value="1"/>
</dbReference>
<dbReference type="InterPro" id="IPR012341">
    <property type="entry name" value="6hp_glycosidase-like_sf"/>
</dbReference>
<proteinExistence type="inferred from homology"/>
<dbReference type="Pfam" id="PF03632">
    <property type="entry name" value="Glyco_hydro_65m"/>
    <property type="match status" value="1"/>
</dbReference>
<dbReference type="SUPFAM" id="SSF48208">
    <property type="entry name" value="Six-hairpin glycosidases"/>
    <property type="match status" value="1"/>
</dbReference>
<dbReference type="InterPro" id="IPR017045">
    <property type="entry name" value="Malt_Pase/Glycosyl_Hdrlase"/>
</dbReference>
<name>A0A5J5J2L0_9MICO</name>
<accession>A0A5J5J2L0</accession>
<sequence>MMNRDRFPVDPWRLVETALDLEDAGVTETLFAVGNGYLGLRGNHPEGRQAQEHGTFINGFHETFPIRHAEQAYGFAEVGQTIINAPDAKVMRVYVDDEPLSLDVADIREYERSLDFRDGVLRRHILWATPSGKLVRIDFDRMVSFEEKHLAVLSVEVTVLNSDAPVTVSCQLINRQDGEDVYGGTPNATKKAGFDPRKADRIHERVLQPQEYWQDGLRSTLSYKVADSGMTIAVVADHVIETDNEFSARTLIEPDIAKNVFRVQAKAGVPIRVTKLVSYHTSRGVPARELVDRCRRTLDRARSEGVALQYERQRAWMDAFWTRSDVRIGGHDDLQQATRWCLFQLAQAAARADSQGVPAKGVSGSGYSGHYFWDTEIYVLPFLAYTTPLWARNALRMRYLMLPASRRRARQLNEAGALFPWRTINGEEASAYYAAGTAQYHINADVSFALAKYVRSTGDDDFLRREGVDIAVETARLWETLGFWRESDGEDTFHIHGVTGPDEYTTVVNDNLFTNVMARFNLRFAARTVREMAEDDPEAYRAAVDRLGIEPGEPEAWDRAAEAMHIPYSPAFGIHPQDHVFLDKEVWDLEKTPADQRPLLLHFHPLVIYRYQVLKQADVVLALFLQGNHFSDEEKLADFEYYDPLTTGDSTLSAVVQAILAAEVGYQDLALDYFRESLFVDLADLHHNASDGVHVASAGGVWTALVSGFGGMRDHFGDLSFDPRLPADWPELAFVLHWQGTRLGITITRDEIRVAASGGAPVGFSVRGAAFVVGDGEEVVVPLADQGPVIPGKPSLKQFADMRREDGTFLSASVPTVTSTIPVITASVPIIVTESSLETADPKVGADS</sequence>
<evidence type="ECO:0000259" key="7">
    <source>
        <dbReference type="Pfam" id="PF03636"/>
    </source>
</evidence>
<dbReference type="PANTHER" id="PTHR11051:SF13">
    <property type="entry name" value="GLYCOSYL TRANSFERASE"/>
    <property type="match status" value="1"/>
</dbReference>
<comment type="similarity">
    <text evidence="1">Belongs to the glycosyl hydrolase 65 family.</text>
</comment>
<dbReference type="PANTHER" id="PTHR11051">
    <property type="entry name" value="GLYCOSYL HYDROLASE-RELATED"/>
    <property type="match status" value="1"/>
</dbReference>
<feature type="domain" description="Glycoside hydrolase family 65 central catalytic" evidence="5">
    <location>
        <begin position="339"/>
        <end position="703"/>
    </location>
</feature>
<keyword evidence="2" id="KW-0326">Glycosidase</keyword>
<feature type="active site" description="Proton donor" evidence="3">
    <location>
        <position position="503"/>
    </location>
</feature>
<dbReference type="InterPro" id="IPR005196">
    <property type="entry name" value="Glyco_hydro_65_N"/>
</dbReference>
<feature type="binding site" evidence="4">
    <location>
        <begin position="373"/>
        <end position="374"/>
    </location>
    <ligand>
        <name>substrate</name>
    </ligand>
</feature>
<dbReference type="Pfam" id="PF03636">
    <property type="entry name" value="Glyco_hydro_65N"/>
    <property type="match status" value="1"/>
</dbReference>
<evidence type="ECO:0000259" key="6">
    <source>
        <dbReference type="Pfam" id="PF03633"/>
    </source>
</evidence>
<dbReference type="Gene3D" id="2.60.420.10">
    <property type="entry name" value="Maltose phosphorylase, domain 3"/>
    <property type="match status" value="1"/>
</dbReference>
<dbReference type="Proteomes" id="UP000325827">
    <property type="component" value="Unassembled WGS sequence"/>
</dbReference>
<dbReference type="AlphaFoldDB" id="A0A5J5J2L0"/>
<comment type="caution">
    <text evidence="8">The sequence shown here is derived from an EMBL/GenBank/DDBJ whole genome shotgun (WGS) entry which is preliminary data.</text>
</comment>
<protein>
    <submittedName>
        <fullName evidence="8">Glycoside hydrolase family 65 protein</fullName>
    </submittedName>
</protein>
<dbReference type="GO" id="GO:0004553">
    <property type="term" value="F:hydrolase activity, hydrolyzing O-glycosyl compounds"/>
    <property type="evidence" value="ECO:0007669"/>
    <property type="project" value="TreeGrafter"/>
</dbReference>
<dbReference type="InterPro" id="IPR037018">
    <property type="entry name" value="GH65_N"/>
</dbReference>
<dbReference type="Gene3D" id="2.70.98.40">
    <property type="entry name" value="Glycoside hydrolase, family 65, N-terminal domain"/>
    <property type="match status" value="1"/>
</dbReference>